<sequence length="60" mass="6390">MLVGTTDPGVCVASKRRGSVAPYVALVIAVIIFVPALRDAVLGWLPPLLDSLKDLNPFRS</sequence>
<keyword evidence="3" id="KW-1185">Reference proteome</keyword>
<evidence type="ECO:0000313" key="2">
    <source>
        <dbReference type="EMBL" id="MCS7475655.1"/>
    </source>
</evidence>
<dbReference type="Proteomes" id="UP001141259">
    <property type="component" value="Unassembled WGS sequence"/>
</dbReference>
<keyword evidence="1" id="KW-0472">Membrane</keyword>
<name>A0A9X2VFL4_9PSEU</name>
<protein>
    <submittedName>
        <fullName evidence="2">Uncharacterized protein</fullName>
    </submittedName>
</protein>
<gene>
    <name evidence="2" type="ORF">NZH93_02230</name>
</gene>
<feature type="transmembrane region" description="Helical" evidence="1">
    <location>
        <begin position="23"/>
        <end position="45"/>
    </location>
</feature>
<reference evidence="2" key="1">
    <citation type="submission" date="2022-08" db="EMBL/GenBank/DDBJ databases">
        <authorList>
            <person name="Tistechok S."/>
            <person name="Samborskyy M."/>
            <person name="Roman I."/>
        </authorList>
    </citation>
    <scope>NUCLEOTIDE SEQUENCE</scope>
    <source>
        <strain evidence="2">DSM 103496</strain>
    </source>
</reference>
<accession>A0A9X2VFL4</accession>
<organism evidence="2 3">
    <name type="scientific">Umezawaea endophytica</name>
    <dbReference type="NCBI Taxonomy" id="1654476"/>
    <lineage>
        <taxon>Bacteria</taxon>
        <taxon>Bacillati</taxon>
        <taxon>Actinomycetota</taxon>
        <taxon>Actinomycetes</taxon>
        <taxon>Pseudonocardiales</taxon>
        <taxon>Pseudonocardiaceae</taxon>
        <taxon>Umezawaea</taxon>
    </lineage>
</organism>
<dbReference type="EMBL" id="JANYMP010000001">
    <property type="protein sequence ID" value="MCS7475655.1"/>
    <property type="molecule type" value="Genomic_DNA"/>
</dbReference>
<evidence type="ECO:0000313" key="3">
    <source>
        <dbReference type="Proteomes" id="UP001141259"/>
    </source>
</evidence>
<dbReference type="AlphaFoldDB" id="A0A9X2VFL4"/>
<proteinExistence type="predicted"/>
<keyword evidence="1" id="KW-1133">Transmembrane helix</keyword>
<evidence type="ECO:0000256" key="1">
    <source>
        <dbReference type="SAM" id="Phobius"/>
    </source>
</evidence>
<comment type="caution">
    <text evidence="2">The sequence shown here is derived from an EMBL/GenBank/DDBJ whole genome shotgun (WGS) entry which is preliminary data.</text>
</comment>
<keyword evidence="1" id="KW-0812">Transmembrane</keyword>
<dbReference type="RefSeq" id="WP_259621166.1">
    <property type="nucleotide sequence ID" value="NZ_JANYMP010000001.1"/>
</dbReference>